<dbReference type="Pfam" id="PF00932">
    <property type="entry name" value="LTD"/>
    <property type="match status" value="1"/>
</dbReference>
<dbReference type="PANTHER" id="PTHR12302">
    <property type="entry name" value="EBNA2 BINDING PROTEIN P100"/>
    <property type="match status" value="1"/>
</dbReference>
<sequence>MGQPYYEEATNRLKELIEGRTVRLEKDVEDKDQYGRLLRHIYIDDTFVNLEMIREGYASVYITPPNTKYSYEFEKAEEEAKNAERGIWQRSEDLSKCIGILYFHWDAEGNDCYNLNDEYVTFKNPCSESIDMTGWTVKDEANHIYTFPDFSLAGGATVTLYTGSGRDTKTKLYWNSSGHTCNAIWNNAGDTLYLRDAGGNLVISYHYSGFE</sequence>
<dbReference type="Proteomes" id="UP000186940">
    <property type="component" value="Unassembled WGS sequence"/>
</dbReference>
<gene>
    <name evidence="6" type="ORF">SCAL_001784</name>
</gene>
<dbReference type="SUPFAM" id="SSF50199">
    <property type="entry name" value="Staphylococcal nuclease"/>
    <property type="match status" value="1"/>
</dbReference>
<keyword evidence="7" id="KW-1185">Reference proteome</keyword>
<feature type="domain" description="TNase-like" evidence="4">
    <location>
        <begin position="1"/>
        <end position="90"/>
    </location>
</feature>
<protein>
    <submittedName>
        <fullName evidence="6">Endonuclease nuclease-like protein</fullName>
    </submittedName>
</protein>
<evidence type="ECO:0000256" key="2">
    <source>
        <dbReference type="ARBA" id="ARBA00022759"/>
    </source>
</evidence>
<reference evidence="6" key="1">
    <citation type="submission" date="2016-05" db="EMBL/GenBank/DDBJ databases">
        <title>Microbial consortia oxidize butane by reversing methanogenesis.</title>
        <authorList>
            <person name="Laso-Perez R."/>
            <person name="Richter M."/>
            <person name="Wegener G."/>
            <person name="Musat F."/>
        </authorList>
    </citation>
    <scope>NUCLEOTIDE SEQUENCE [LARGE SCALE GENOMIC DNA]</scope>
    <source>
        <strain evidence="6">BOX2</strain>
    </source>
</reference>
<dbReference type="GO" id="GO:0004519">
    <property type="term" value="F:endonuclease activity"/>
    <property type="evidence" value="ECO:0007669"/>
    <property type="project" value="UniProtKB-KW"/>
</dbReference>
<keyword evidence="3" id="KW-0378">Hydrolase</keyword>
<dbReference type="AlphaFoldDB" id="A0A1F2P7V5"/>
<dbReference type="PROSITE" id="PS51841">
    <property type="entry name" value="LTD"/>
    <property type="match status" value="1"/>
</dbReference>
<dbReference type="SUPFAM" id="SSF74853">
    <property type="entry name" value="Lamin A/C globular tail domain"/>
    <property type="match status" value="1"/>
</dbReference>
<dbReference type="InterPro" id="IPR035437">
    <property type="entry name" value="SNase_OB-fold_sf"/>
</dbReference>
<organism evidence="6 7">
    <name type="scientific">Candidatus Syntropharchaeum caldarium</name>
    <dbReference type="NCBI Taxonomy" id="1838285"/>
    <lineage>
        <taxon>Archaea</taxon>
        <taxon>Methanobacteriati</taxon>
        <taxon>Methanobacteriota</taxon>
        <taxon>Stenosarchaea group</taxon>
        <taxon>Methanomicrobia</taxon>
        <taxon>Methanosarcinales</taxon>
        <taxon>ANME-2 cluster</taxon>
        <taxon>Candidatus Syntropharchaeum</taxon>
    </lineage>
</organism>
<accession>A0A1F2P7V5</accession>
<comment type="caution">
    <text evidence="6">The sequence shown here is derived from an EMBL/GenBank/DDBJ whole genome shotgun (WGS) entry which is preliminary data.</text>
</comment>
<dbReference type="SMART" id="SM00318">
    <property type="entry name" value="SNc"/>
    <property type="match status" value="1"/>
</dbReference>
<dbReference type="Gene3D" id="2.40.50.90">
    <property type="match status" value="1"/>
</dbReference>
<dbReference type="Gene3D" id="2.60.40.1260">
    <property type="entry name" value="Lamin Tail domain"/>
    <property type="match status" value="1"/>
</dbReference>
<evidence type="ECO:0000259" key="4">
    <source>
        <dbReference type="PROSITE" id="PS50830"/>
    </source>
</evidence>
<dbReference type="PROSITE" id="PS50830">
    <property type="entry name" value="TNASE_3"/>
    <property type="match status" value="1"/>
</dbReference>
<proteinExistence type="predicted"/>
<evidence type="ECO:0000259" key="5">
    <source>
        <dbReference type="PROSITE" id="PS51841"/>
    </source>
</evidence>
<dbReference type="InterPro" id="IPR036415">
    <property type="entry name" value="Lamin_tail_dom_sf"/>
</dbReference>
<dbReference type="GO" id="GO:0016787">
    <property type="term" value="F:hydrolase activity"/>
    <property type="evidence" value="ECO:0007669"/>
    <property type="project" value="UniProtKB-KW"/>
</dbReference>
<dbReference type="InterPro" id="IPR001322">
    <property type="entry name" value="Lamin_tail_dom"/>
</dbReference>
<feature type="domain" description="LTD" evidence="5">
    <location>
        <begin position="84"/>
        <end position="209"/>
    </location>
</feature>
<keyword evidence="2" id="KW-0255">Endonuclease</keyword>
<evidence type="ECO:0000256" key="1">
    <source>
        <dbReference type="ARBA" id="ARBA00022722"/>
    </source>
</evidence>
<dbReference type="STRING" id="1838285.SCAL_001784"/>
<dbReference type="InterPro" id="IPR016071">
    <property type="entry name" value="Staphylococal_nuclease_OB-fold"/>
</dbReference>
<evidence type="ECO:0000313" key="7">
    <source>
        <dbReference type="Proteomes" id="UP000186940"/>
    </source>
</evidence>
<keyword evidence="1" id="KW-0540">Nuclease</keyword>
<dbReference type="PANTHER" id="PTHR12302:SF3">
    <property type="entry name" value="SERINE_THREONINE-PROTEIN KINASE 31"/>
    <property type="match status" value="1"/>
</dbReference>
<evidence type="ECO:0000313" key="6">
    <source>
        <dbReference type="EMBL" id="OFV67082.1"/>
    </source>
</evidence>
<dbReference type="Pfam" id="PF00565">
    <property type="entry name" value="SNase"/>
    <property type="match status" value="1"/>
</dbReference>
<name>A0A1F2P7V5_9EURY</name>
<evidence type="ECO:0000256" key="3">
    <source>
        <dbReference type="ARBA" id="ARBA00022801"/>
    </source>
</evidence>
<dbReference type="EMBL" id="LYOS01000010">
    <property type="protein sequence ID" value="OFV67082.1"/>
    <property type="molecule type" value="Genomic_DNA"/>
</dbReference>